<dbReference type="EMBL" id="VIEB01000177">
    <property type="protein sequence ID" value="TQE02383.1"/>
    <property type="molecule type" value="Genomic_DNA"/>
</dbReference>
<evidence type="ECO:0008006" key="3">
    <source>
        <dbReference type="Google" id="ProtNLM"/>
    </source>
</evidence>
<name>A0A540MVW0_MALBA</name>
<proteinExistence type="predicted"/>
<evidence type="ECO:0000313" key="1">
    <source>
        <dbReference type="EMBL" id="TQE02383.1"/>
    </source>
</evidence>
<accession>A0A540MVW0</accession>
<gene>
    <name evidence="1" type="ORF">C1H46_012022</name>
</gene>
<dbReference type="AlphaFoldDB" id="A0A540MVW0"/>
<protein>
    <recommendedName>
        <fullName evidence="3">Isopenicillin N synthase-like Fe(2+) 2OG dioxygenase domain-containing protein</fullName>
    </recommendedName>
</protein>
<dbReference type="Gene3D" id="2.60.120.330">
    <property type="entry name" value="B-lactam Antibiotic, Isopenicillin N Synthase, Chain"/>
    <property type="match status" value="1"/>
</dbReference>
<comment type="caution">
    <text evidence="1">The sequence shown here is derived from an EMBL/GenBank/DDBJ whole genome shotgun (WGS) entry which is preliminary data.</text>
</comment>
<evidence type="ECO:0000313" key="2">
    <source>
        <dbReference type="Proteomes" id="UP000315295"/>
    </source>
</evidence>
<dbReference type="InterPro" id="IPR027443">
    <property type="entry name" value="IPNS-like_sf"/>
</dbReference>
<reference evidence="1 2" key="1">
    <citation type="journal article" date="2019" name="G3 (Bethesda)">
        <title>Sequencing of a Wild Apple (Malus baccata) Genome Unravels the Differences Between Cultivated and Wild Apple Species Regarding Disease Resistance and Cold Tolerance.</title>
        <authorList>
            <person name="Chen X."/>
        </authorList>
    </citation>
    <scope>NUCLEOTIDE SEQUENCE [LARGE SCALE GENOMIC DNA]</scope>
    <source>
        <strain evidence="2">cv. Shandingzi</strain>
        <tissue evidence="1">Leaves</tissue>
    </source>
</reference>
<organism evidence="1 2">
    <name type="scientific">Malus baccata</name>
    <name type="common">Siberian crab apple</name>
    <name type="synonym">Pyrus baccata</name>
    <dbReference type="NCBI Taxonomy" id="106549"/>
    <lineage>
        <taxon>Eukaryota</taxon>
        <taxon>Viridiplantae</taxon>
        <taxon>Streptophyta</taxon>
        <taxon>Embryophyta</taxon>
        <taxon>Tracheophyta</taxon>
        <taxon>Spermatophyta</taxon>
        <taxon>Magnoliopsida</taxon>
        <taxon>eudicotyledons</taxon>
        <taxon>Gunneridae</taxon>
        <taxon>Pentapetalae</taxon>
        <taxon>rosids</taxon>
        <taxon>fabids</taxon>
        <taxon>Rosales</taxon>
        <taxon>Rosaceae</taxon>
        <taxon>Amygdaloideae</taxon>
        <taxon>Maleae</taxon>
        <taxon>Malus</taxon>
    </lineage>
</organism>
<dbReference type="Proteomes" id="UP000315295">
    <property type="component" value="Unassembled WGS sequence"/>
</dbReference>
<sequence>MNDCDACSCFVFVLRSTLHRVVGNGQDRYSIAFFIEPSHDCLVECLPTCKSEKNPPKFPPILCRTYLNQRYHDTHTDKIVYTEHNG</sequence>
<dbReference type="SUPFAM" id="SSF51197">
    <property type="entry name" value="Clavaminate synthase-like"/>
    <property type="match status" value="1"/>
</dbReference>
<dbReference type="STRING" id="106549.A0A540MVW0"/>
<keyword evidence="2" id="KW-1185">Reference proteome</keyword>